<dbReference type="EMBL" id="CM056743">
    <property type="protein sequence ID" value="KAJ8671224.1"/>
    <property type="molecule type" value="Genomic_DNA"/>
</dbReference>
<dbReference type="Proteomes" id="UP001239111">
    <property type="component" value="Chromosome 3"/>
</dbReference>
<evidence type="ECO:0000313" key="1">
    <source>
        <dbReference type="EMBL" id="KAJ8671224.1"/>
    </source>
</evidence>
<sequence length="109" mass="12610">MSDNLNERTSHGQLGSQLYIENGMQSQMIETQQPPNSNTKRLKNSMEHHSEDNILQSWKDEGKRFRCRICHEILNSRSAYSDHVRGSHPSNEVLREFVDPSDREVKGSI</sequence>
<reference evidence="1" key="1">
    <citation type="submission" date="2023-04" db="EMBL/GenBank/DDBJ databases">
        <title>A chromosome-level genome assembly of the parasitoid wasp Eretmocerus hayati.</title>
        <authorList>
            <person name="Zhong Y."/>
            <person name="Liu S."/>
            <person name="Liu Y."/>
        </authorList>
    </citation>
    <scope>NUCLEOTIDE SEQUENCE</scope>
    <source>
        <strain evidence="1">ZJU_SS_LIU_2023</strain>
    </source>
</reference>
<keyword evidence="2" id="KW-1185">Reference proteome</keyword>
<protein>
    <submittedName>
        <fullName evidence="1">Uncharacterized protein</fullName>
    </submittedName>
</protein>
<organism evidence="1 2">
    <name type="scientific">Eretmocerus hayati</name>
    <dbReference type="NCBI Taxonomy" id="131215"/>
    <lineage>
        <taxon>Eukaryota</taxon>
        <taxon>Metazoa</taxon>
        <taxon>Ecdysozoa</taxon>
        <taxon>Arthropoda</taxon>
        <taxon>Hexapoda</taxon>
        <taxon>Insecta</taxon>
        <taxon>Pterygota</taxon>
        <taxon>Neoptera</taxon>
        <taxon>Endopterygota</taxon>
        <taxon>Hymenoptera</taxon>
        <taxon>Apocrita</taxon>
        <taxon>Proctotrupomorpha</taxon>
        <taxon>Chalcidoidea</taxon>
        <taxon>Aphelinidae</taxon>
        <taxon>Aphelininae</taxon>
        <taxon>Eretmocerus</taxon>
    </lineage>
</organism>
<comment type="caution">
    <text evidence="1">The sequence shown here is derived from an EMBL/GenBank/DDBJ whole genome shotgun (WGS) entry which is preliminary data.</text>
</comment>
<proteinExistence type="predicted"/>
<name>A0ACC2NLP9_9HYME</name>
<evidence type="ECO:0000313" key="2">
    <source>
        <dbReference type="Proteomes" id="UP001239111"/>
    </source>
</evidence>
<gene>
    <name evidence="1" type="ORF">QAD02_002483</name>
</gene>
<accession>A0ACC2NLP9</accession>